<evidence type="ECO:0000259" key="10">
    <source>
        <dbReference type="PROSITE" id="PS51194"/>
    </source>
</evidence>
<dbReference type="GO" id="GO:0006281">
    <property type="term" value="P:DNA repair"/>
    <property type="evidence" value="ECO:0007669"/>
    <property type="project" value="UniProtKB-KW"/>
</dbReference>
<dbReference type="InterPro" id="IPR001650">
    <property type="entry name" value="Helicase_C-like"/>
</dbReference>
<keyword evidence="3" id="KW-0378">Hydrolase</keyword>
<keyword evidence="6" id="KW-0238">DNA-binding</keyword>
<dbReference type="InterPro" id="IPR012340">
    <property type="entry name" value="NA-bd_OB-fold"/>
</dbReference>
<proteinExistence type="predicted"/>
<dbReference type="Pfam" id="PF19833">
    <property type="entry name" value="RecG_dom3_C"/>
    <property type="match status" value="1"/>
</dbReference>
<reference evidence="11 12" key="1">
    <citation type="submission" date="2011-02" db="EMBL/GenBank/DDBJ databases">
        <authorList>
            <person name="Muzny D."/>
            <person name="Qin X."/>
            <person name="Buhay C."/>
            <person name="Dugan-Rocha S."/>
            <person name="Ding Y."/>
            <person name="Chen G."/>
            <person name="Hawes A."/>
            <person name="Holder M."/>
            <person name="Jhangiani S."/>
            <person name="Johnson A."/>
            <person name="Khan Z."/>
            <person name="Li Z."/>
            <person name="Liu W."/>
            <person name="Liu X."/>
            <person name="Perez L."/>
            <person name="Shen H."/>
            <person name="Wang Q."/>
            <person name="Watt J."/>
            <person name="Xi L."/>
            <person name="Xin Y."/>
            <person name="Zhou J."/>
            <person name="Deng J."/>
            <person name="Jiang H."/>
            <person name="Liu Y."/>
            <person name="Qu J."/>
            <person name="Song X.-Z."/>
            <person name="Zhang L."/>
            <person name="Villasana D."/>
            <person name="Johnson A."/>
            <person name="Liu J."/>
            <person name="Liyanage D."/>
            <person name="Lorensuhewa L."/>
            <person name="Robinson T."/>
            <person name="Song A."/>
            <person name="Song B.-B."/>
            <person name="Dinh H."/>
            <person name="Thornton R."/>
            <person name="Coyle M."/>
            <person name="Francisco L."/>
            <person name="Jackson L."/>
            <person name="Javaid M."/>
            <person name="Korchina V."/>
            <person name="Kovar C."/>
            <person name="Mata R."/>
            <person name="Mathew T."/>
            <person name="Ngo R."/>
            <person name="Nguyen L."/>
            <person name="Nguyen N."/>
            <person name="Okwuonu G."/>
            <person name="Ongeri F."/>
            <person name="Pham C."/>
            <person name="Simmons D."/>
            <person name="Wilczek-Boney K."/>
            <person name="Hale W."/>
            <person name="Jakkamsetti A."/>
            <person name="Pham P."/>
            <person name="Ruth R."/>
            <person name="San Lucas F."/>
            <person name="Warren J."/>
            <person name="Zhang J."/>
            <person name="Zhao Z."/>
            <person name="Zhou C."/>
            <person name="Zhu D."/>
            <person name="Lee S."/>
            <person name="Bess C."/>
            <person name="Blankenburg K."/>
            <person name="Forbes L."/>
            <person name="Fu Q."/>
            <person name="Gubbala S."/>
            <person name="Hirani K."/>
            <person name="Jayaseelan J.C."/>
            <person name="Lara F."/>
            <person name="Munidasa M."/>
            <person name="Palculict T."/>
            <person name="Patil S."/>
            <person name="Pu L.-L."/>
            <person name="Saada N."/>
            <person name="Tang L."/>
            <person name="Weissenberger G."/>
            <person name="Zhu Y."/>
            <person name="Hemphill L."/>
            <person name="Shang Y."/>
            <person name="Youmans B."/>
            <person name="Ayvaz T."/>
            <person name="Ross M."/>
            <person name="Santibanez J."/>
            <person name="Aqrawi P."/>
            <person name="Gross S."/>
            <person name="Joshi V."/>
            <person name="Fowler G."/>
            <person name="Nazareth L."/>
            <person name="Reid J."/>
            <person name="Worley K."/>
            <person name="Petrosino J."/>
            <person name="Highlander S."/>
            <person name="Gibbs R."/>
        </authorList>
    </citation>
    <scope>NUCLEOTIDE SEQUENCE [LARGE SCALE GENOMIC DNA]</scope>
    <source>
        <strain evidence="11 12">DSM 15829</strain>
    </source>
</reference>
<keyword evidence="7" id="KW-0234">DNA repair</keyword>
<evidence type="ECO:0000256" key="4">
    <source>
        <dbReference type="ARBA" id="ARBA00022806"/>
    </source>
</evidence>
<keyword evidence="1" id="KW-0547">Nucleotide-binding</keyword>
<gene>
    <name evidence="11" type="ORF">HMPREF0091_10852</name>
</gene>
<dbReference type="GO" id="GO:0003677">
    <property type="term" value="F:DNA binding"/>
    <property type="evidence" value="ECO:0007669"/>
    <property type="project" value="UniProtKB-KW"/>
</dbReference>
<name>F1T5K5_9ACTN</name>
<dbReference type="GO" id="GO:0003678">
    <property type="term" value="F:DNA helicase activity"/>
    <property type="evidence" value="ECO:0007669"/>
    <property type="project" value="TreeGrafter"/>
</dbReference>
<dbReference type="Gene3D" id="2.40.50.140">
    <property type="entry name" value="Nucleic acid-binding proteins"/>
    <property type="match status" value="1"/>
</dbReference>
<dbReference type="SMART" id="SM00490">
    <property type="entry name" value="HELICc"/>
    <property type="match status" value="1"/>
</dbReference>
<dbReference type="EMBL" id="ACGK02000001">
    <property type="protein sequence ID" value="EGF23905.1"/>
    <property type="molecule type" value="Genomic_DNA"/>
</dbReference>
<dbReference type="AlphaFoldDB" id="F1T5K5"/>
<dbReference type="GO" id="GO:0016787">
    <property type="term" value="F:hydrolase activity"/>
    <property type="evidence" value="ECO:0007669"/>
    <property type="project" value="UniProtKB-KW"/>
</dbReference>
<evidence type="ECO:0000256" key="1">
    <source>
        <dbReference type="ARBA" id="ARBA00022741"/>
    </source>
</evidence>
<comment type="caution">
    <text evidence="11">The sequence shown here is derived from an EMBL/GenBank/DDBJ whole genome shotgun (WGS) entry which is preliminary data.</text>
</comment>
<dbReference type="eggNOG" id="COG1200">
    <property type="taxonomic scope" value="Bacteria"/>
</dbReference>
<protein>
    <recommendedName>
        <fullName evidence="8">Probable DNA 3'-5' helicase RecG</fullName>
    </recommendedName>
</protein>
<dbReference type="SMART" id="SM00487">
    <property type="entry name" value="DEXDc"/>
    <property type="match status" value="1"/>
</dbReference>
<dbReference type="PANTHER" id="PTHR47964">
    <property type="entry name" value="ATP-DEPENDENT DNA HELICASE HOMOLOG RECG, CHLOROPLASTIC"/>
    <property type="match status" value="1"/>
</dbReference>
<dbReference type="SUPFAM" id="SSF52540">
    <property type="entry name" value="P-loop containing nucleoside triphosphate hydrolases"/>
    <property type="match status" value="2"/>
</dbReference>
<keyword evidence="2" id="KW-0227">DNA damage</keyword>
<keyword evidence="12" id="KW-1185">Reference proteome</keyword>
<dbReference type="Pfam" id="PF17191">
    <property type="entry name" value="RecG_wedge"/>
    <property type="match status" value="1"/>
</dbReference>
<dbReference type="Gene3D" id="3.40.50.300">
    <property type="entry name" value="P-loop containing nucleotide triphosphate hydrolases"/>
    <property type="match status" value="2"/>
</dbReference>
<dbReference type="InterPro" id="IPR033454">
    <property type="entry name" value="RecG_wedge"/>
</dbReference>
<evidence type="ECO:0000259" key="9">
    <source>
        <dbReference type="PROSITE" id="PS51192"/>
    </source>
</evidence>
<evidence type="ECO:0000256" key="5">
    <source>
        <dbReference type="ARBA" id="ARBA00022840"/>
    </source>
</evidence>
<dbReference type="InterPro" id="IPR011545">
    <property type="entry name" value="DEAD/DEAH_box_helicase_dom"/>
</dbReference>
<dbReference type="InterPro" id="IPR047112">
    <property type="entry name" value="RecG/Mfd"/>
</dbReference>
<dbReference type="GeneID" id="93210451"/>
<feature type="domain" description="Helicase ATP-binding" evidence="9">
    <location>
        <begin position="318"/>
        <end position="479"/>
    </location>
</feature>
<evidence type="ECO:0000256" key="8">
    <source>
        <dbReference type="ARBA" id="ARBA00049819"/>
    </source>
</evidence>
<evidence type="ECO:0000256" key="7">
    <source>
        <dbReference type="ARBA" id="ARBA00023204"/>
    </source>
</evidence>
<evidence type="ECO:0000313" key="11">
    <source>
        <dbReference type="EMBL" id="EGF23905.1"/>
    </source>
</evidence>
<dbReference type="PANTHER" id="PTHR47964:SF1">
    <property type="entry name" value="ATP-DEPENDENT DNA HELICASE HOMOLOG RECG, CHLOROPLASTIC"/>
    <property type="match status" value="1"/>
</dbReference>
<dbReference type="Pfam" id="PF00271">
    <property type="entry name" value="Helicase_C"/>
    <property type="match status" value="1"/>
</dbReference>
<dbReference type="Pfam" id="PF00270">
    <property type="entry name" value="DEAD"/>
    <property type="match status" value="1"/>
</dbReference>
<feature type="domain" description="Helicase C-terminal" evidence="10">
    <location>
        <begin position="512"/>
        <end position="674"/>
    </location>
</feature>
<dbReference type="InterPro" id="IPR045562">
    <property type="entry name" value="RecG_dom3_C"/>
</dbReference>
<keyword evidence="5" id="KW-0067">ATP-binding</keyword>
<dbReference type="PROSITE" id="PS51194">
    <property type="entry name" value="HELICASE_CTER"/>
    <property type="match status" value="1"/>
</dbReference>
<evidence type="ECO:0000313" key="12">
    <source>
        <dbReference type="Proteomes" id="UP000005947"/>
    </source>
</evidence>
<organism evidence="11 12">
    <name type="scientific">Fannyhessea vaginae DSM 15829</name>
    <dbReference type="NCBI Taxonomy" id="525256"/>
    <lineage>
        <taxon>Bacteria</taxon>
        <taxon>Bacillati</taxon>
        <taxon>Actinomycetota</taxon>
        <taxon>Coriobacteriia</taxon>
        <taxon>Coriobacteriales</taxon>
        <taxon>Atopobiaceae</taxon>
        <taxon>Fannyhessea</taxon>
    </lineage>
</organism>
<keyword evidence="4 11" id="KW-0347">Helicase</keyword>
<dbReference type="SUPFAM" id="SSF50249">
    <property type="entry name" value="Nucleic acid-binding proteins"/>
    <property type="match status" value="1"/>
</dbReference>
<dbReference type="Proteomes" id="UP000005947">
    <property type="component" value="Unassembled WGS sequence"/>
</dbReference>
<dbReference type="RefSeq" id="WP_006303041.1">
    <property type="nucleotide sequence ID" value="NZ_ACGK02000001.1"/>
</dbReference>
<dbReference type="GO" id="GO:0005524">
    <property type="term" value="F:ATP binding"/>
    <property type="evidence" value="ECO:0007669"/>
    <property type="project" value="UniProtKB-KW"/>
</dbReference>
<evidence type="ECO:0000256" key="3">
    <source>
        <dbReference type="ARBA" id="ARBA00022801"/>
    </source>
</evidence>
<dbReference type="InterPro" id="IPR027417">
    <property type="entry name" value="P-loop_NTPase"/>
</dbReference>
<dbReference type="CDD" id="cd04488">
    <property type="entry name" value="RecG_wedge_OBF"/>
    <property type="match status" value="1"/>
</dbReference>
<evidence type="ECO:0000256" key="2">
    <source>
        <dbReference type="ARBA" id="ARBA00022763"/>
    </source>
</evidence>
<dbReference type="InterPro" id="IPR014001">
    <property type="entry name" value="Helicase_ATP-bd"/>
</dbReference>
<sequence length="749" mass="83245">MDTQLHISEASPRLAASCALDAPLDMLPYVTPARAKLFSNLGIHTLRDLILRIPRRYLDFSRHVSILEAAVNDTVTISCVIDRINLKRPRPHLSIVEMYVTDTIGIMRISFFRQPWLAKAYHVGDVVALLGKVEYSYGFKCMNSPFIELIHAADARPTDGHAADTHAADAHAQDKSALELLPNARLDMHILPVYALCDGLSAAWYRRIIKICLHKILPLVDCIPSVYLARNRLMGYSTAIQQIHMPTSMSAQDAARRRFAYNELFFLQLALRARTSVEDIQDPIQHCINGSHLKNFYKALPFELSAEQQSAAHDLLHDMQAKTCMNRLLLGDVGTGKTVVCALGFAVCADTFTQAAMLAPTSVLAQQYAEKIGTLLTKLSISWALLTSATTKSERADILSQLQTGSVQVIFGTTSLLSDDVQFHKLSYIVIDEQHRFGVHQRLALRQKSPFADLLAMSATPIPRTLALSFYGDLTCSFIKHKPFSTAKVTTKVLANENVSVAYDAVAACIEQGQQAYIICPLIDNQDARTTVDDIAPNAQSSAQTLHSAQQTFESLKRSSFSAYRIGLLTGRMDSDEKDRVMSQFRAHKLDVLVATTIVEVGVDVPRACAMIILDADRFGLATLHQLRGRVGRGSLAAQVYLVTASKKHSLARRRLDILENTFDGFELSQKDLELRREGDILGYRQSGTLTLRVCDMVRDMDLIEAAHRDVGELLDGDPDLSQVQHRALVHEMHARFPAYFEELKGIGF</sequence>
<accession>F1T5K5</accession>
<dbReference type="OrthoDB" id="9804325at2"/>
<evidence type="ECO:0000256" key="6">
    <source>
        <dbReference type="ARBA" id="ARBA00023125"/>
    </source>
</evidence>
<dbReference type="PROSITE" id="PS51192">
    <property type="entry name" value="HELICASE_ATP_BIND_1"/>
    <property type="match status" value="1"/>
</dbReference>